<evidence type="ECO:0000313" key="5">
    <source>
        <dbReference type="Proteomes" id="UP000515856"/>
    </source>
</evidence>
<dbReference type="InterPro" id="IPR016032">
    <property type="entry name" value="Sig_transdc_resp-reg_C-effctor"/>
</dbReference>
<sequence length="235" mass="26808">MIKVFLCVSDFDVIKNMMDYENDNSKIKIVGISTTVMEHLKGLEELDVDVFVLQYTLDKKKSNDLLEYVLLNKREWRVLPLFQELDSEVIHLLLQYGLQNFLVKPFSFPQLLAAIENEQLQQQTLAAATTVESMASEIMLSLGLPAHLDGFGYIQTSAVYVAKNMDVMHLHMKNVYQQTAKAHHSTAARVEKCIRTAIAFAYRNQPEKICINNCKPTNTQIISYISEKLKLFGNS</sequence>
<gene>
    <name evidence="4" type="ORF">H9Q80_16010</name>
</gene>
<accession>A0A7G9GLQ1</accession>
<dbReference type="GO" id="GO:0003677">
    <property type="term" value="F:DNA binding"/>
    <property type="evidence" value="ECO:0007669"/>
    <property type="project" value="UniProtKB-KW"/>
</dbReference>
<dbReference type="GO" id="GO:0000160">
    <property type="term" value="P:phosphorelay signal transduction system"/>
    <property type="evidence" value="ECO:0007669"/>
    <property type="project" value="InterPro"/>
</dbReference>
<dbReference type="InterPro" id="IPR014879">
    <property type="entry name" value="Spo0A_C"/>
</dbReference>
<evidence type="ECO:0000256" key="1">
    <source>
        <dbReference type="ARBA" id="ARBA00023125"/>
    </source>
</evidence>
<dbReference type="GO" id="GO:0005737">
    <property type="term" value="C:cytoplasm"/>
    <property type="evidence" value="ECO:0007669"/>
    <property type="project" value="InterPro"/>
</dbReference>
<proteinExistence type="predicted"/>
<evidence type="ECO:0000256" key="2">
    <source>
        <dbReference type="PROSITE-ProRule" id="PRU00169"/>
    </source>
</evidence>
<reference evidence="4 5" key="1">
    <citation type="submission" date="2020-08" db="EMBL/GenBank/DDBJ databases">
        <authorList>
            <person name="Liu C."/>
            <person name="Sun Q."/>
        </authorList>
    </citation>
    <scope>NUCLEOTIDE SEQUENCE [LARGE SCALE GENOMIC DNA]</scope>
    <source>
        <strain evidence="4 5">NSJ-61</strain>
    </source>
</reference>
<dbReference type="SUPFAM" id="SSF52172">
    <property type="entry name" value="CheY-like"/>
    <property type="match status" value="1"/>
</dbReference>
<dbReference type="GO" id="GO:0042173">
    <property type="term" value="P:regulation of sporulation resulting in formation of a cellular spore"/>
    <property type="evidence" value="ECO:0007669"/>
    <property type="project" value="InterPro"/>
</dbReference>
<dbReference type="Proteomes" id="UP000515856">
    <property type="component" value="Chromosome"/>
</dbReference>
<keyword evidence="1" id="KW-0238">DNA-binding</keyword>
<dbReference type="InterPro" id="IPR001789">
    <property type="entry name" value="Sig_transdc_resp-reg_receiver"/>
</dbReference>
<feature type="domain" description="Response regulatory" evidence="3">
    <location>
        <begin position="3"/>
        <end position="119"/>
    </location>
</feature>
<evidence type="ECO:0000313" key="4">
    <source>
        <dbReference type="EMBL" id="QNM11733.1"/>
    </source>
</evidence>
<comment type="caution">
    <text evidence="2">Lacks conserved residue(s) required for the propagation of feature annotation.</text>
</comment>
<dbReference type="PROSITE" id="PS50110">
    <property type="entry name" value="RESPONSE_REGULATORY"/>
    <property type="match status" value="1"/>
</dbReference>
<keyword evidence="5" id="KW-1185">Reference proteome</keyword>
<dbReference type="KEGG" id="ehn:H9Q80_16010"/>
<dbReference type="AlphaFoldDB" id="A0A7G9GLQ1"/>
<protein>
    <submittedName>
        <fullName evidence="4">Sporulation protein</fullName>
    </submittedName>
</protein>
<dbReference type="Gene3D" id="1.10.10.10">
    <property type="entry name" value="Winged helix-like DNA-binding domain superfamily/Winged helix DNA-binding domain"/>
    <property type="match status" value="1"/>
</dbReference>
<name>A0A7G9GLQ1_9FIRM</name>
<dbReference type="RefSeq" id="WP_158552164.1">
    <property type="nucleotide sequence ID" value="NZ_CP060636.1"/>
</dbReference>
<dbReference type="GO" id="GO:0005509">
    <property type="term" value="F:calcium ion binding"/>
    <property type="evidence" value="ECO:0007669"/>
    <property type="project" value="InterPro"/>
</dbReference>
<dbReference type="Pfam" id="PF08769">
    <property type="entry name" value="Spo0A_C"/>
    <property type="match status" value="1"/>
</dbReference>
<dbReference type="InterPro" id="IPR011006">
    <property type="entry name" value="CheY-like_superfamily"/>
</dbReference>
<dbReference type="GO" id="GO:0003700">
    <property type="term" value="F:DNA-binding transcription factor activity"/>
    <property type="evidence" value="ECO:0007669"/>
    <property type="project" value="InterPro"/>
</dbReference>
<dbReference type="EMBL" id="CP060636">
    <property type="protein sequence ID" value="QNM11733.1"/>
    <property type="molecule type" value="Genomic_DNA"/>
</dbReference>
<dbReference type="SUPFAM" id="SSF46894">
    <property type="entry name" value="C-terminal effector domain of the bipartite response regulators"/>
    <property type="match status" value="1"/>
</dbReference>
<dbReference type="InterPro" id="IPR036388">
    <property type="entry name" value="WH-like_DNA-bd_sf"/>
</dbReference>
<organism evidence="4 5">
    <name type="scientific">[Eubacterium] hominis</name>
    <dbReference type="NCBI Taxonomy" id="2764325"/>
    <lineage>
        <taxon>Bacteria</taxon>
        <taxon>Bacillati</taxon>
        <taxon>Bacillota</taxon>
        <taxon>Erysipelotrichia</taxon>
        <taxon>Erysipelotrichales</taxon>
        <taxon>Erysipelotrichaceae</taxon>
        <taxon>Amedibacillus</taxon>
    </lineage>
</organism>
<dbReference type="Gene3D" id="3.40.50.2300">
    <property type="match status" value="1"/>
</dbReference>
<evidence type="ECO:0000259" key="3">
    <source>
        <dbReference type="PROSITE" id="PS50110"/>
    </source>
</evidence>